<reference evidence="1" key="1">
    <citation type="submission" date="2019-04" db="EMBL/GenBank/DDBJ databases">
        <authorList>
            <consortium name="Science for Life Laboratories"/>
        </authorList>
    </citation>
    <scope>NUCLEOTIDE SEQUENCE</scope>
    <source>
        <strain evidence="1">MBLW1</strain>
    </source>
</reference>
<keyword evidence="2" id="KW-1185">Reference proteome</keyword>
<dbReference type="InParanoid" id="A0A6C2YK43"/>
<protein>
    <recommendedName>
        <fullName evidence="3">N-formylglutamate amidohydrolase</fullName>
    </recommendedName>
</protein>
<organism evidence="1">
    <name type="scientific">Tuwongella immobilis</name>
    <dbReference type="NCBI Taxonomy" id="692036"/>
    <lineage>
        <taxon>Bacteria</taxon>
        <taxon>Pseudomonadati</taxon>
        <taxon>Planctomycetota</taxon>
        <taxon>Planctomycetia</taxon>
        <taxon>Gemmatales</taxon>
        <taxon>Gemmataceae</taxon>
        <taxon>Tuwongella</taxon>
    </lineage>
</organism>
<evidence type="ECO:0000313" key="1">
    <source>
        <dbReference type="EMBL" id="VIP01747.1"/>
    </source>
</evidence>
<dbReference type="Proteomes" id="UP000464378">
    <property type="component" value="Chromosome"/>
</dbReference>
<keyword evidence="1" id="KW-0378">Hydrolase</keyword>
<accession>A0A6C2YK43</accession>
<sequence>MISLRWLRRAFAAIGLILMVVSVSRSADPMPILPSDRVTVQRGEIPIILTAPHGGTLELPNVPERKGIGLEKGAKGFFTGRDTGTEELVADLSAAIEKRFGKKPYLIAARFHRKFIDPNRPPEIAYESPNAKPFYDQFHDSVADACKQVQGKFQRGLLLDLHGQGSKRDTIFRGTQNGKTVKLLIDRYGKKAQVGPESFFGFLAKHGCTVYPTDDGKEQAGFTGGYIVQTYGSHTGYGIDAIQLECGADYRLKDVRKPAAEKIADSVVDYAIRYLDWKFPEKPTATPAPVVPK</sequence>
<dbReference type="KEGG" id="tim:GMBLW1_22130"/>
<evidence type="ECO:0008006" key="3">
    <source>
        <dbReference type="Google" id="ProtNLM"/>
    </source>
</evidence>
<dbReference type="EMBL" id="LR593887">
    <property type="protein sequence ID" value="VTR99329.1"/>
    <property type="molecule type" value="Genomic_DNA"/>
</dbReference>
<evidence type="ECO:0000313" key="2">
    <source>
        <dbReference type="Proteomes" id="UP000464378"/>
    </source>
</evidence>
<dbReference type="Gene3D" id="3.40.630.40">
    <property type="entry name" value="Zn-dependent exopeptidases"/>
    <property type="match status" value="1"/>
</dbReference>
<name>A0A6C2YK43_9BACT</name>
<dbReference type="RefSeq" id="WP_162656999.1">
    <property type="nucleotide sequence ID" value="NZ_LR593887.1"/>
</dbReference>
<dbReference type="SUPFAM" id="SSF53187">
    <property type="entry name" value="Zn-dependent exopeptidases"/>
    <property type="match status" value="1"/>
</dbReference>
<dbReference type="GO" id="GO:0016787">
    <property type="term" value="F:hydrolase activity"/>
    <property type="evidence" value="ECO:0007669"/>
    <property type="project" value="UniProtKB-KW"/>
</dbReference>
<gene>
    <name evidence="1" type="ORF">GMBLW1_22130</name>
</gene>
<dbReference type="EMBL" id="LR586016">
    <property type="protein sequence ID" value="VIP01747.1"/>
    <property type="molecule type" value="Genomic_DNA"/>
</dbReference>
<dbReference type="AlphaFoldDB" id="A0A6C2YK43"/>
<proteinExistence type="predicted"/>